<reference evidence="1 2" key="1">
    <citation type="submission" date="2015-01" db="EMBL/GenBank/DDBJ databases">
        <title>Evolution of Trichinella species and genotypes.</title>
        <authorList>
            <person name="Korhonen P.K."/>
            <person name="Edoardo P."/>
            <person name="Giuseppe L.R."/>
            <person name="Gasser R.B."/>
        </authorList>
    </citation>
    <scope>NUCLEOTIDE SEQUENCE [LARGE SCALE GENOMIC DNA]</scope>
    <source>
        <strain evidence="1">ISS141</strain>
    </source>
</reference>
<gene>
    <name evidence="1" type="ORF">T4E_8386</name>
</gene>
<name>A0A0V0XTR4_TRIPS</name>
<dbReference type="EMBL" id="JYDU01000139">
    <property type="protein sequence ID" value="KRX91374.1"/>
    <property type="molecule type" value="Genomic_DNA"/>
</dbReference>
<dbReference type="Proteomes" id="UP000054815">
    <property type="component" value="Unassembled WGS sequence"/>
</dbReference>
<evidence type="ECO:0000313" key="2">
    <source>
        <dbReference type="Proteomes" id="UP000054815"/>
    </source>
</evidence>
<sequence>MKYVSRGRVKKQKANALPGLKMDYAKPTGPKSQEKSAVTIHALTSICYVQNGPNTITAVLIPCIWQKRAQILANLKDAS</sequence>
<comment type="caution">
    <text evidence="1">The sequence shown here is derived from an EMBL/GenBank/DDBJ whole genome shotgun (WGS) entry which is preliminary data.</text>
</comment>
<dbReference type="AlphaFoldDB" id="A0A0V0XTR4"/>
<accession>A0A0V0XTR4</accession>
<proteinExistence type="predicted"/>
<protein>
    <submittedName>
        <fullName evidence="1">Uncharacterized protein</fullName>
    </submittedName>
</protein>
<evidence type="ECO:0000313" key="1">
    <source>
        <dbReference type="EMBL" id="KRX91374.1"/>
    </source>
</evidence>
<organism evidence="1 2">
    <name type="scientific">Trichinella pseudospiralis</name>
    <name type="common">Parasitic roundworm</name>
    <dbReference type="NCBI Taxonomy" id="6337"/>
    <lineage>
        <taxon>Eukaryota</taxon>
        <taxon>Metazoa</taxon>
        <taxon>Ecdysozoa</taxon>
        <taxon>Nematoda</taxon>
        <taxon>Enoplea</taxon>
        <taxon>Dorylaimia</taxon>
        <taxon>Trichinellida</taxon>
        <taxon>Trichinellidae</taxon>
        <taxon>Trichinella</taxon>
    </lineage>
</organism>